<keyword evidence="3" id="KW-1185">Reference proteome</keyword>
<organism evidence="2 3">
    <name type="scientific">Pleodorina starrii</name>
    <dbReference type="NCBI Taxonomy" id="330485"/>
    <lineage>
        <taxon>Eukaryota</taxon>
        <taxon>Viridiplantae</taxon>
        <taxon>Chlorophyta</taxon>
        <taxon>core chlorophytes</taxon>
        <taxon>Chlorophyceae</taxon>
        <taxon>CS clade</taxon>
        <taxon>Chlamydomonadales</taxon>
        <taxon>Volvocaceae</taxon>
        <taxon>Pleodorina</taxon>
    </lineage>
</organism>
<feature type="compositionally biased region" description="Polar residues" evidence="1">
    <location>
        <begin position="324"/>
        <end position="341"/>
    </location>
</feature>
<feature type="region of interest" description="Disordered" evidence="1">
    <location>
        <begin position="493"/>
        <end position="547"/>
    </location>
</feature>
<accession>A0A9W6BRL5</accession>
<dbReference type="PANTHER" id="PTHR33598">
    <property type="entry name" value="OS02G0833400 PROTEIN"/>
    <property type="match status" value="1"/>
</dbReference>
<dbReference type="Proteomes" id="UP001165080">
    <property type="component" value="Unassembled WGS sequence"/>
</dbReference>
<dbReference type="OrthoDB" id="4115at2759"/>
<evidence type="ECO:0000313" key="2">
    <source>
        <dbReference type="EMBL" id="GLC57191.1"/>
    </source>
</evidence>
<dbReference type="Pfam" id="PF05542">
    <property type="entry name" value="DUF760"/>
    <property type="match status" value="2"/>
</dbReference>
<dbReference type="EMBL" id="BRXU01000018">
    <property type="protein sequence ID" value="GLC57191.1"/>
    <property type="molecule type" value="Genomic_DNA"/>
</dbReference>
<feature type="compositionally biased region" description="Gly residues" evidence="1">
    <location>
        <begin position="498"/>
        <end position="514"/>
    </location>
</feature>
<feature type="region of interest" description="Disordered" evidence="1">
    <location>
        <begin position="280"/>
        <end position="341"/>
    </location>
</feature>
<dbReference type="PANTHER" id="PTHR33598:SF4">
    <property type="entry name" value="OS02G0833400 PROTEIN"/>
    <property type="match status" value="1"/>
</dbReference>
<reference evidence="2 3" key="1">
    <citation type="journal article" date="2023" name="Commun. Biol.">
        <title>Reorganization of the ancestral sex-determining regions during the evolution of trioecy in Pleodorina starrii.</title>
        <authorList>
            <person name="Takahashi K."/>
            <person name="Suzuki S."/>
            <person name="Kawai-Toyooka H."/>
            <person name="Yamamoto K."/>
            <person name="Hamaji T."/>
            <person name="Ootsuki R."/>
            <person name="Yamaguchi H."/>
            <person name="Kawachi M."/>
            <person name="Higashiyama T."/>
            <person name="Nozaki H."/>
        </authorList>
    </citation>
    <scope>NUCLEOTIDE SEQUENCE [LARGE SCALE GENOMIC DNA]</scope>
    <source>
        <strain evidence="2 3">NIES-4479</strain>
    </source>
</reference>
<name>A0A9W6BRL5_9CHLO</name>
<protein>
    <submittedName>
        <fullName evidence="2">Uncharacterized protein</fullName>
    </submittedName>
</protein>
<sequence length="547" mass="55420">MLASSTGAWGAQASSSREWVAAHRRPWSCDHHHRRAQVQASAKSSKRGAGDLHDPWREEERRQALLKYVQEVQPQSVTQFAEQTHPVVIQAMRQTVLNVVGSLPPQYFSVRITAVAESLAQLMLSIMTTGYMLRSAQFRMELQRSLKQLPTHSSASASAGPAPTTSAAAAAAAAAPTVAAFSPAGLGTGDAVEAAVAAAADSSGGGGGGETAAEGAAGAASAAFLYDGKGSPYAPGVQKKNVEGEVLRWHLARGEVERLAASDYIELLEREVAALRAQVAQSPAAQQQPPDRRPSAFSSSAAATAEAPLATAGDVEVLGPDPTDTGSGAQTSKGPSLSSNQSLACVSPLPGFGERAGAGLPYAAAAAAAGLAAAGSAAAPATMGCGGIPLVVGSPLGLPRNELLDYLHGLQASGSGGFKELACSPSSSSGQAVKEAMEMFVARLMGTLDPEVLAKEATEFNAVELSKVLFWIMAVGYTLKSIEARLDMDDGMGVASSGNGGSPRPGSDGAGGSGGKDKGSSGNGSSSGRKRGRGGLFGGLRGLLPGF</sequence>
<gene>
    <name evidence="2" type="primary">PLEST010157</name>
    <name evidence="2" type="ORF">PLESTB_001197000</name>
</gene>
<dbReference type="InterPro" id="IPR008479">
    <property type="entry name" value="DUF760"/>
</dbReference>
<comment type="caution">
    <text evidence="2">The sequence shown here is derived from an EMBL/GenBank/DDBJ whole genome shotgun (WGS) entry which is preliminary data.</text>
</comment>
<feature type="compositionally biased region" description="Low complexity" evidence="1">
    <location>
        <begin position="280"/>
        <end position="312"/>
    </location>
</feature>
<evidence type="ECO:0000313" key="3">
    <source>
        <dbReference type="Proteomes" id="UP001165080"/>
    </source>
</evidence>
<evidence type="ECO:0000256" key="1">
    <source>
        <dbReference type="SAM" id="MobiDB-lite"/>
    </source>
</evidence>
<proteinExistence type="predicted"/>
<feature type="region of interest" description="Disordered" evidence="1">
    <location>
        <begin position="30"/>
        <end position="56"/>
    </location>
</feature>
<dbReference type="AlphaFoldDB" id="A0A9W6BRL5"/>